<accession>A0A2H1BXM8</accession>
<feature type="region of interest" description="Disordered" evidence="1">
    <location>
        <begin position="49"/>
        <end position="90"/>
    </location>
</feature>
<dbReference type="Proteomes" id="UP000230066">
    <property type="component" value="Unassembled WGS sequence"/>
</dbReference>
<reference evidence="2" key="1">
    <citation type="submission" date="2019-03" db="EMBL/GenBank/DDBJ databases">
        <title>Improved annotation for the trematode Fasciola hepatica.</title>
        <authorList>
            <person name="Choi Y.-J."/>
            <person name="Martin J."/>
            <person name="Mitreva M."/>
        </authorList>
    </citation>
    <scope>NUCLEOTIDE SEQUENCE [LARGE SCALE GENOMIC DNA]</scope>
</reference>
<comment type="caution">
    <text evidence="2">The sequence shown here is derived from an EMBL/GenBank/DDBJ whole genome shotgun (WGS) entry which is preliminary data.</text>
</comment>
<sequence length="164" mass="18869">MTPTISSSPDDDIHKIRCYDGSERLFRTMGTQFSDADFSKWFSEVTATSQDEVERKPYSMTEVEEQTETEEMAEDLKENVTSNDENSEDIDDDEYAEFGFKRNKQKQVKFASFANEVVQPPVYTDDEYGLSGHSSSEGDREVINLSRNGRIRYIFMCAYSAQKI</sequence>
<dbReference type="EMBL" id="JXXN02004655">
    <property type="protein sequence ID" value="THD20423.1"/>
    <property type="molecule type" value="Genomic_DNA"/>
</dbReference>
<organism evidence="2 3">
    <name type="scientific">Fasciola hepatica</name>
    <name type="common">Liver fluke</name>
    <dbReference type="NCBI Taxonomy" id="6192"/>
    <lineage>
        <taxon>Eukaryota</taxon>
        <taxon>Metazoa</taxon>
        <taxon>Spiralia</taxon>
        <taxon>Lophotrochozoa</taxon>
        <taxon>Platyhelminthes</taxon>
        <taxon>Trematoda</taxon>
        <taxon>Digenea</taxon>
        <taxon>Plagiorchiida</taxon>
        <taxon>Echinostomata</taxon>
        <taxon>Echinostomatoidea</taxon>
        <taxon>Fasciolidae</taxon>
        <taxon>Fasciola</taxon>
    </lineage>
</organism>
<name>A0A2H1BXM8_FASHE</name>
<feature type="compositionally biased region" description="Acidic residues" evidence="1">
    <location>
        <begin position="62"/>
        <end position="73"/>
    </location>
</feature>
<proteinExistence type="predicted"/>
<keyword evidence="3" id="KW-1185">Reference proteome</keyword>
<evidence type="ECO:0000256" key="1">
    <source>
        <dbReference type="SAM" id="MobiDB-lite"/>
    </source>
</evidence>
<gene>
    <name evidence="2" type="ORF">D915_008744</name>
</gene>
<dbReference type="AlphaFoldDB" id="A0A2H1BXM8"/>
<evidence type="ECO:0000313" key="2">
    <source>
        <dbReference type="EMBL" id="THD20423.1"/>
    </source>
</evidence>
<protein>
    <submittedName>
        <fullName evidence="2">Uncharacterized protein</fullName>
    </submittedName>
</protein>
<evidence type="ECO:0000313" key="3">
    <source>
        <dbReference type="Proteomes" id="UP000230066"/>
    </source>
</evidence>